<name>A0A1I5A493_9BACE</name>
<dbReference type="EMBL" id="FOUM01000038">
    <property type="protein sequence ID" value="SFN57213.1"/>
    <property type="molecule type" value="Genomic_DNA"/>
</dbReference>
<dbReference type="Proteomes" id="UP000183766">
    <property type="component" value="Unassembled WGS sequence"/>
</dbReference>
<gene>
    <name evidence="2" type="ORF">SAMN05216250_13845</name>
</gene>
<proteinExistence type="predicted"/>
<reference evidence="2 3" key="1">
    <citation type="submission" date="2016-10" db="EMBL/GenBank/DDBJ databases">
        <authorList>
            <person name="de Groot N.N."/>
        </authorList>
    </citation>
    <scope>NUCLEOTIDE SEQUENCE [LARGE SCALE GENOMIC DNA]</scope>
    <source>
        <strain evidence="2 3">NLAE-zl-C202</strain>
    </source>
</reference>
<organism evidence="2 3">
    <name type="scientific">Bacteroides xylanisolvens</name>
    <dbReference type="NCBI Taxonomy" id="371601"/>
    <lineage>
        <taxon>Bacteria</taxon>
        <taxon>Pseudomonadati</taxon>
        <taxon>Bacteroidota</taxon>
        <taxon>Bacteroidia</taxon>
        <taxon>Bacteroidales</taxon>
        <taxon>Bacteroidaceae</taxon>
        <taxon>Bacteroides</taxon>
    </lineage>
</organism>
<feature type="chain" id="PRO_5010374725" evidence="1">
    <location>
        <begin position="23"/>
        <end position="237"/>
    </location>
</feature>
<dbReference type="RefSeq" id="WP_074911024.1">
    <property type="nucleotide sequence ID" value="NZ_FOUM01000038.1"/>
</dbReference>
<evidence type="ECO:0000313" key="3">
    <source>
        <dbReference type="Proteomes" id="UP000183766"/>
    </source>
</evidence>
<sequence length="237" mass="26526">MNNKILAVIFSSLLLVSCASIPKETVTLSKTIGSDLQILHNSQRNMVQLYYNGIKHNINAFIDDVYAPFIIHHVLEIELNKHRRGESSIYGIIENAGKKGGKDETEEALNVMLEFQEAANRQINAKKNELLSPILQQEREVLSAIDQSYQNTIYANTTLTAYLVSVRKIKESQNEALSIAGLNGLDTTVTNQLVELSSFVDVILDKGEKINIKSDKAQQQIEDIANKIKELTNKITK</sequence>
<protein>
    <submittedName>
        <fullName evidence="2">Uncharacterized protein</fullName>
    </submittedName>
</protein>
<feature type="signal peptide" evidence="1">
    <location>
        <begin position="1"/>
        <end position="22"/>
    </location>
</feature>
<keyword evidence="1" id="KW-0732">Signal</keyword>
<accession>A0A1I5A493</accession>
<evidence type="ECO:0000256" key="1">
    <source>
        <dbReference type="SAM" id="SignalP"/>
    </source>
</evidence>
<dbReference type="PROSITE" id="PS51257">
    <property type="entry name" value="PROKAR_LIPOPROTEIN"/>
    <property type="match status" value="1"/>
</dbReference>
<evidence type="ECO:0000313" key="2">
    <source>
        <dbReference type="EMBL" id="SFN57213.1"/>
    </source>
</evidence>
<dbReference type="AlphaFoldDB" id="A0A1I5A493"/>